<dbReference type="Proteomes" id="UP000549913">
    <property type="component" value="Unassembled WGS sequence"/>
</dbReference>
<dbReference type="InterPro" id="IPR011037">
    <property type="entry name" value="Pyrv_Knase-like_insert_dom_sf"/>
</dbReference>
<sequence length="187" mass="19896">MTVYDVEIVHLLASPLHRYEGRPADGPLPAPAGVDESRESIEVRAGLGIVGDRFFGRSAAHRTAAVTVMAVESLEWVQQALGVASPFPLAAPRRNILLRGVDVDALRGQEFSLDSGEGEVLFQGHRPASPCGWMNVVLAEGAHKALRGRGGVRVEPLSSGTLRVGSAVLRSRASVARRPELVQPPLA</sequence>
<protein>
    <submittedName>
        <fullName evidence="2">MOSC domain-containing protein YiiM</fullName>
    </submittedName>
</protein>
<dbReference type="EMBL" id="JACCBM010000001">
    <property type="protein sequence ID" value="NYD71785.1"/>
    <property type="molecule type" value="Genomic_DNA"/>
</dbReference>
<accession>A0A852SSQ4</accession>
<organism evidence="2 3">
    <name type="scientific">Herbiconiux flava</name>
    <dbReference type="NCBI Taxonomy" id="881268"/>
    <lineage>
        <taxon>Bacteria</taxon>
        <taxon>Bacillati</taxon>
        <taxon>Actinomycetota</taxon>
        <taxon>Actinomycetes</taxon>
        <taxon>Micrococcales</taxon>
        <taxon>Microbacteriaceae</taxon>
        <taxon>Herbiconiux</taxon>
    </lineage>
</organism>
<proteinExistence type="predicted"/>
<dbReference type="GO" id="GO:0003824">
    <property type="term" value="F:catalytic activity"/>
    <property type="evidence" value="ECO:0007669"/>
    <property type="project" value="InterPro"/>
</dbReference>
<dbReference type="InterPro" id="IPR005302">
    <property type="entry name" value="MoCF_Sase_C"/>
</dbReference>
<evidence type="ECO:0000313" key="2">
    <source>
        <dbReference type="EMBL" id="NYD71785.1"/>
    </source>
</evidence>
<dbReference type="AlphaFoldDB" id="A0A852SSQ4"/>
<dbReference type="GO" id="GO:0030151">
    <property type="term" value="F:molybdenum ion binding"/>
    <property type="evidence" value="ECO:0007669"/>
    <property type="project" value="InterPro"/>
</dbReference>
<dbReference type="Pfam" id="PF03473">
    <property type="entry name" value="MOSC"/>
    <property type="match status" value="1"/>
</dbReference>
<name>A0A852SSQ4_9MICO</name>
<reference evidence="2 3" key="1">
    <citation type="submission" date="2020-07" db="EMBL/GenBank/DDBJ databases">
        <title>Sequencing the genomes of 1000 actinobacteria strains.</title>
        <authorList>
            <person name="Klenk H.-P."/>
        </authorList>
    </citation>
    <scope>NUCLEOTIDE SEQUENCE [LARGE SCALE GENOMIC DNA]</scope>
    <source>
        <strain evidence="2 3">DSM 26474</strain>
    </source>
</reference>
<evidence type="ECO:0000313" key="3">
    <source>
        <dbReference type="Proteomes" id="UP000549913"/>
    </source>
</evidence>
<dbReference type="Gene3D" id="2.40.33.20">
    <property type="entry name" value="PK beta-barrel domain-like"/>
    <property type="match status" value="1"/>
</dbReference>
<keyword evidence="3" id="KW-1185">Reference proteome</keyword>
<dbReference type="RefSeq" id="WP_271206543.1">
    <property type="nucleotide sequence ID" value="NZ_BSEW01000002.1"/>
</dbReference>
<dbReference type="SUPFAM" id="SSF50800">
    <property type="entry name" value="PK beta-barrel domain-like"/>
    <property type="match status" value="1"/>
</dbReference>
<comment type="caution">
    <text evidence="2">The sequence shown here is derived from an EMBL/GenBank/DDBJ whole genome shotgun (WGS) entry which is preliminary data.</text>
</comment>
<evidence type="ECO:0000259" key="1">
    <source>
        <dbReference type="PROSITE" id="PS51340"/>
    </source>
</evidence>
<feature type="domain" description="MOSC" evidence="1">
    <location>
        <begin position="35"/>
        <end position="171"/>
    </location>
</feature>
<dbReference type="GO" id="GO:0030170">
    <property type="term" value="F:pyridoxal phosphate binding"/>
    <property type="evidence" value="ECO:0007669"/>
    <property type="project" value="InterPro"/>
</dbReference>
<gene>
    <name evidence="2" type="ORF">BJ984_002943</name>
</gene>
<dbReference type="PROSITE" id="PS51340">
    <property type="entry name" value="MOSC"/>
    <property type="match status" value="1"/>
</dbReference>